<dbReference type="Proteomes" id="UP000076967">
    <property type="component" value="Unassembled WGS sequence"/>
</dbReference>
<evidence type="ECO:0000256" key="4">
    <source>
        <dbReference type="ARBA" id="ARBA00022723"/>
    </source>
</evidence>
<dbReference type="PROSITE" id="PS00723">
    <property type="entry name" value="POLYPRENYL_SYNTHASE_1"/>
    <property type="match status" value="1"/>
</dbReference>
<dbReference type="GO" id="GO:0046872">
    <property type="term" value="F:metal ion binding"/>
    <property type="evidence" value="ECO:0007669"/>
    <property type="project" value="UniProtKB-KW"/>
</dbReference>
<dbReference type="PANTHER" id="PTHR12001:SF69">
    <property type="entry name" value="ALL TRANS-POLYPRENYL-DIPHOSPHATE SYNTHASE PDSS1"/>
    <property type="match status" value="1"/>
</dbReference>
<organism evidence="7 8">
    <name type="scientific">Paenibacillus glacialis</name>
    <dbReference type="NCBI Taxonomy" id="494026"/>
    <lineage>
        <taxon>Bacteria</taxon>
        <taxon>Bacillati</taxon>
        <taxon>Bacillota</taxon>
        <taxon>Bacilli</taxon>
        <taxon>Bacillales</taxon>
        <taxon>Paenibacillaceae</taxon>
        <taxon>Paenibacillus</taxon>
    </lineage>
</organism>
<accession>A0A168M6E3</accession>
<evidence type="ECO:0000256" key="2">
    <source>
        <dbReference type="ARBA" id="ARBA00006706"/>
    </source>
</evidence>
<dbReference type="PROSITE" id="PS00444">
    <property type="entry name" value="POLYPRENYL_SYNTHASE_2"/>
    <property type="match status" value="1"/>
</dbReference>
<comment type="similarity">
    <text evidence="2 6">Belongs to the FPP/GGPP synthase family.</text>
</comment>
<dbReference type="GO" id="GO:0008299">
    <property type="term" value="P:isoprenoid biosynthetic process"/>
    <property type="evidence" value="ECO:0007669"/>
    <property type="project" value="InterPro"/>
</dbReference>
<evidence type="ECO:0000256" key="1">
    <source>
        <dbReference type="ARBA" id="ARBA00001946"/>
    </source>
</evidence>
<evidence type="ECO:0000256" key="6">
    <source>
        <dbReference type="RuleBase" id="RU004466"/>
    </source>
</evidence>
<keyword evidence="4" id="KW-0479">Metal-binding</keyword>
<name>A0A168M6E3_9BACL</name>
<dbReference type="SUPFAM" id="SSF48576">
    <property type="entry name" value="Terpenoid synthases"/>
    <property type="match status" value="1"/>
</dbReference>
<dbReference type="GO" id="GO:0004659">
    <property type="term" value="F:prenyltransferase activity"/>
    <property type="evidence" value="ECO:0007669"/>
    <property type="project" value="InterPro"/>
</dbReference>
<protein>
    <submittedName>
        <fullName evidence="7">Heptaprenyl diphosphate synthase</fullName>
    </submittedName>
</protein>
<dbReference type="InterPro" id="IPR000092">
    <property type="entry name" value="Polyprenyl_synt"/>
</dbReference>
<dbReference type="InterPro" id="IPR008949">
    <property type="entry name" value="Isoprenoid_synthase_dom_sf"/>
</dbReference>
<dbReference type="OrthoDB" id="9805316at2"/>
<dbReference type="RefSeq" id="WP_068530408.1">
    <property type="nucleotide sequence ID" value="NZ_LVJH01000007.1"/>
</dbReference>
<comment type="caution">
    <text evidence="7">The sequence shown here is derived from an EMBL/GenBank/DDBJ whole genome shotgun (WGS) entry which is preliminary data.</text>
</comment>
<dbReference type="EMBL" id="LVJH01000007">
    <property type="protein sequence ID" value="OAB44280.1"/>
    <property type="molecule type" value="Genomic_DNA"/>
</dbReference>
<evidence type="ECO:0000256" key="3">
    <source>
        <dbReference type="ARBA" id="ARBA00022679"/>
    </source>
</evidence>
<reference evidence="7 8" key="1">
    <citation type="submission" date="2016-03" db="EMBL/GenBank/DDBJ databases">
        <title>Draft genome sequence of Paenibacillus glacialis DSM 22343.</title>
        <authorList>
            <person name="Shin S.-K."/>
            <person name="Yi H."/>
        </authorList>
    </citation>
    <scope>NUCLEOTIDE SEQUENCE [LARGE SCALE GENOMIC DNA]</scope>
    <source>
        <strain evidence="7 8">DSM 22343</strain>
    </source>
</reference>
<sequence length="323" mass="36861">MKRMDMFGLLKKDMDFIERELYRSISGDDLLNETSLHLLKAGGKRLRPVFVLMGGKFGEYDLEKLMRVAVPLELIHMASLVHDDVIDDADTRRGQLTVKSKWDNKIAMYTGDFIYAKALEIVTQLPNPEIHQILSKAMVEMSIGEMEQIRDFFNTGQSVRRYMLRIRRKTALLIAISCQLGAVAVDANPNFSRQLYRYGYNVGMAFQIQDDLLDLCGTEKQIGKPPGSDIRQGNITLPVIFALQEKEIREPLLHELTRIHELNGQCDVSTAISLIKASSGIRRAEHLATRYINKALDALSELPDYKTKRNLKDIAHFVTRRSY</sequence>
<evidence type="ECO:0000256" key="5">
    <source>
        <dbReference type="ARBA" id="ARBA00022842"/>
    </source>
</evidence>
<dbReference type="CDD" id="cd00685">
    <property type="entry name" value="Trans_IPPS_HT"/>
    <property type="match status" value="1"/>
</dbReference>
<keyword evidence="5" id="KW-0460">Magnesium</keyword>
<proteinExistence type="inferred from homology"/>
<dbReference type="InterPro" id="IPR033749">
    <property type="entry name" value="Polyprenyl_synt_CS"/>
</dbReference>
<dbReference type="SFLD" id="SFLDS00005">
    <property type="entry name" value="Isoprenoid_Synthase_Type_I"/>
    <property type="match status" value="1"/>
</dbReference>
<dbReference type="Gene3D" id="1.10.600.10">
    <property type="entry name" value="Farnesyl Diphosphate Synthase"/>
    <property type="match status" value="1"/>
</dbReference>
<keyword evidence="3 6" id="KW-0808">Transferase</keyword>
<evidence type="ECO:0000313" key="8">
    <source>
        <dbReference type="Proteomes" id="UP000076967"/>
    </source>
</evidence>
<dbReference type="STRING" id="494026.PGLA_06340"/>
<dbReference type="Pfam" id="PF00348">
    <property type="entry name" value="polyprenyl_synt"/>
    <property type="match status" value="1"/>
</dbReference>
<keyword evidence="8" id="KW-1185">Reference proteome</keyword>
<evidence type="ECO:0000313" key="7">
    <source>
        <dbReference type="EMBL" id="OAB44280.1"/>
    </source>
</evidence>
<dbReference type="AlphaFoldDB" id="A0A168M6E3"/>
<comment type="cofactor">
    <cofactor evidence="1">
        <name>Mg(2+)</name>
        <dbReference type="ChEBI" id="CHEBI:18420"/>
    </cofactor>
</comment>
<gene>
    <name evidence="7" type="ORF">PGLA_06340</name>
</gene>
<dbReference type="PANTHER" id="PTHR12001">
    <property type="entry name" value="GERANYLGERANYL PYROPHOSPHATE SYNTHASE"/>
    <property type="match status" value="1"/>
</dbReference>